<organism evidence="2 6">
    <name type="scientific">Adineta steineri</name>
    <dbReference type="NCBI Taxonomy" id="433720"/>
    <lineage>
        <taxon>Eukaryota</taxon>
        <taxon>Metazoa</taxon>
        <taxon>Spiralia</taxon>
        <taxon>Gnathifera</taxon>
        <taxon>Rotifera</taxon>
        <taxon>Eurotatoria</taxon>
        <taxon>Bdelloidea</taxon>
        <taxon>Adinetida</taxon>
        <taxon>Adinetidae</taxon>
        <taxon>Adineta</taxon>
    </lineage>
</organism>
<dbReference type="Proteomes" id="UP000663891">
    <property type="component" value="Unassembled WGS sequence"/>
</dbReference>
<evidence type="ECO:0000313" key="4">
    <source>
        <dbReference type="EMBL" id="CAF3787215.1"/>
    </source>
</evidence>
<protein>
    <submittedName>
        <fullName evidence="2">Uncharacterized protein</fullName>
    </submittedName>
</protein>
<evidence type="ECO:0000313" key="3">
    <source>
        <dbReference type="EMBL" id="CAF1444447.1"/>
    </source>
</evidence>
<dbReference type="EMBL" id="CAJOBB010000974">
    <property type="protein sequence ID" value="CAF3787215.1"/>
    <property type="molecule type" value="Genomic_DNA"/>
</dbReference>
<dbReference type="Proteomes" id="UP000663881">
    <property type="component" value="Unassembled WGS sequence"/>
</dbReference>
<gene>
    <name evidence="3" type="ORF">IZO911_LOCUS41994</name>
    <name evidence="4" type="ORF">KXQ929_LOCUS16238</name>
    <name evidence="5" type="ORF">OKA104_LOCUS24509</name>
    <name evidence="2" type="ORF">VCS650_LOCUS38983</name>
</gene>
<comment type="caution">
    <text evidence="2">The sequence shown here is derived from an EMBL/GenBank/DDBJ whole genome shotgun (WGS) entry which is preliminary data.</text>
</comment>
<dbReference type="EMBL" id="CAJNON010001228">
    <property type="protein sequence ID" value="CAF1442628.1"/>
    <property type="molecule type" value="Genomic_DNA"/>
</dbReference>
<evidence type="ECO:0000313" key="5">
    <source>
        <dbReference type="EMBL" id="CAF3907008.1"/>
    </source>
</evidence>
<dbReference type="Proteomes" id="UP000663860">
    <property type="component" value="Unassembled WGS sequence"/>
</dbReference>
<feature type="signal peptide" evidence="1">
    <location>
        <begin position="1"/>
        <end position="22"/>
    </location>
</feature>
<name>A0A815NTD1_9BILA</name>
<reference evidence="2" key="1">
    <citation type="submission" date="2021-02" db="EMBL/GenBank/DDBJ databases">
        <authorList>
            <person name="Nowell W R."/>
        </authorList>
    </citation>
    <scope>NUCLEOTIDE SEQUENCE</scope>
</reference>
<feature type="chain" id="PRO_5035607584" evidence="1">
    <location>
        <begin position="23"/>
        <end position="95"/>
    </location>
</feature>
<sequence length="95" mass="11105">MKTTTFVLAIILSSFFVTIIHANEGKKYSTYVSQDQLLDSLIEIKWRELLLSKYKESIARSQKNKINRPKQDSVEESHERTFVRRKLVGISDNPF</sequence>
<keyword evidence="1" id="KW-0732">Signal</keyword>
<accession>A0A815NTD1</accession>
<dbReference type="Proteomes" id="UP000663868">
    <property type="component" value="Unassembled WGS sequence"/>
</dbReference>
<dbReference type="OrthoDB" id="9991700at2759"/>
<evidence type="ECO:0000313" key="2">
    <source>
        <dbReference type="EMBL" id="CAF1442628.1"/>
    </source>
</evidence>
<dbReference type="EMBL" id="CAJNOE010001701">
    <property type="protein sequence ID" value="CAF1444447.1"/>
    <property type="molecule type" value="Genomic_DNA"/>
</dbReference>
<evidence type="ECO:0000256" key="1">
    <source>
        <dbReference type="SAM" id="SignalP"/>
    </source>
</evidence>
<dbReference type="AlphaFoldDB" id="A0A815NTD1"/>
<proteinExistence type="predicted"/>
<dbReference type="EMBL" id="CAJOAY010001967">
    <property type="protein sequence ID" value="CAF3907008.1"/>
    <property type="molecule type" value="Genomic_DNA"/>
</dbReference>
<evidence type="ECO:0000313" key="6">
    <source>
        <dbReference type="Proteomes" id="UP000663891"/>
    </source>
</evidence>